<dbReference type="AlphaFoldDB" id="A0A919DNI7"/>
<protein>
    <submittedName>
        <fullName evidence="2">Uncharacterized protein</fullName>
    </submittedName>
</protein>
<dbReference type="EMBL" id="BNBC01000005">
    <property type="protein sequence ID" value="GHE63216.1"/>
    <property type="molecule type" value="Genomic_DNA"/>
</dbReference>
<organism evidence="2 3">
    <name type="scientific">Streptomyces spiralis</name>
    <dbReference type="NCBI Taxonomy" id="66376"/>
    <lineage>
        <taxon>Bacteria</taxon>
        <taxon>Bacillati</taxon>
        <taxon>Actinomycetota</taxon>
        <taxon>Actinomycetes</taxon>
        <taxon>Kitasatosporales</taxon>
        <taxon>Streptomycetaceae</taxon>
        <taxon>Streptomyces</taxon>
    </lineage>
</organism>
<accession>A0A919DNI7</accession>
<comment type="caution">
    <text evidence="2">The sequence shown here is derived from an EMBL/GenBank/DDBJ whole genome shotgun (WGS) entry which is preliminary data.</text>
</comment>
<keyword evidence="3" id="KW-1185">Reference proteome</keyword>
<proteinExistence type="predicted"/>
<reference evidence="2" key="1">
    <citation type="journal article" date="2014" name="Int. J. Syst. Evol. Microbiol.">
        <title>Complete genome sequence of Corynebacterium casei LMG S-19264T (=DSM 44701T), isolated from a smear-ripened cheese.</title>
        <authorList>
            <consortium name="US DOE Joint Genome Institute (JGI-PGF)"/>
            <person name="Walter F."/>
            <person name="Albersmeier A."/>
            <person name="Kalinowski J."/>
            <person name="Ruckert C."/>
        </authorList>
    </citation>
    <scope>NUCLEOTIDE SEQUENCE</scope>
    <source>
        <strain evidence="2">JCM 3302</strain>
    </source>
</reference>
<dbReference type="Proteomes" id="UP000641386">
    <property type="component" value="Unassembled WGS sequence"/>
</dbReference>
<gene>
    <name evidence="2" type="ORF">GCM10014715_15780</name>
</gene>
<evidence type="ECO:0000313" key="2">
    <source>
        <dbReference type="EMBL" id="GHE63216.1"/>
    </source>
</evidence>
<name>A0A919DNI7_9ACTN</name>
<evidence type="ECO:0000256" key="1">
    <source>
        <dbReference type="SAM" id="MobiDB-lite"/>
    </source>
</evidence>
<feature type="region of interest" description="Disordered" evidence="1">
    <location>
        <begin position="79"/>
        <end position="101"/>
    </location>
</feature>
<evidence type="ECO:0000313" key="3">
    <source>
        <dbReference type="Proteomes" id="UP000641386"/>
    </source>
</evidence>
<sequence>MAGHGEVVLLDGERVGALGLGEVGGGDGRVAAGLGQDLHPQRLVGTPFVGPVVRWVLAHQEVLALSEEQDGTVRGRAREVPHVGGSSHQRRRAAARVAALP</sequence>
<reference evidence="2" key="2">
    <citation type="submission" date="2020-09" db="EMBL/GenBank/DDBJ databases">
        <authorList>
            <person name="Sun Q."/>
            <person name="Ohkuma M."/>
        </authorList>
    </citation>
    <scope>NUCLEOTIDE SEQUENCE</scope>
    <source>
        <strain evidence="2">JCM 3302</strain>
    </source>
</reference>